<dbReference type="Pfam" id="PF00465">
    <property type="entry name" value="Fe-ADH"/>
    <property type="match status" value="1"/>
</dbReference>
<dbReference type="GO" id="GO:0046872">
    <property type="term" value="F:metal ion binding"/>
    <property type="evidence" value="ECO:0007669"/>
    <property type="project" value="InterPro"/>
</dbReference>
<dbReference type="GO" id="GO:0004022">
    <property type="term" value="F:alcohol dehydrogenase (NAD+) activity"/>
    <property type="evidence" value="ECO:0007669"/>
    <property type="project" value="InterPro"/>
</dbReference>
<keyword evidence="11" id="KW-1185">Reference proteome</keyword>
<dbReference type="Gene3D" id="1.20.1090.10">
    <property type="entry name" value="Dehydroquinate synthase-like - alpha domain"/>
    <property type="match status" value="1"/>
</dbReference>
<dbReference type="Gene3D" id="3.40.50.1970">
    <property type="match status" value="1"/>
</dbReference>
<evidence type="ECO:0000256" key="4">
    <source>
        <dbReference type="ARBA" id="ARBA00022946"/>
    </source>
</evidence>
<evidence type="ECO:0000313" key="10">
    <source>
        <dbReference type="EMBL" id="KXN66843.1"/>
    </source>
</evidence>
<dbReference type="InterPro" id="IPR042157">
    <property type="entry name" value="HOT"/>
</dbReference>
<evidence type="ECO:0000256" key="7">
    <source>
        <dbReference type="ARBA" id="ARBA00049496"/>
    </source>
</evidence>
<evidence type="ECO:0000256" key="2">
    <source>
        <dbReference type="ARBA" id="ARBA00004173"/>
    </source>
</evidence>
<protein>
    <submittedName>
        <fullName evidence="10">Dehydroquinate synthase-like protein</fullName>
    </submittedName>
</protein>
<comment type="subcellular location">
    <subcellularLocation>
        <location evidence="2">Mitochondrion</location>
    </subcellularLocation>
</comment>
<feature type="domain" description="Alcohol dehydrogenase iron-type/glycerol dehydrogenase GldA" evidence="8">
    <location>
        <begin position="58"/>
        <end position="231"/>
    </location>
</feature>
<dbReference type="EMBL" id="KQ964685">
    <property type="protein sequence ID" value="KXN66843.1"/>
    <property type="molecule type" value="Genomic_DNA"/>
</dbReference>
<dbReference type="SUPFAM" id="SSF56796">
    <property type="entry name" value="Dehydroquinate synthase-like"/>
    <property type="match status" value="1"/>
</dbReference>
<evidence type="ECO:0000259" key="9">
    <source>
        <dbReference type="Pfam" id="PF25137"/>
    </source>
</evidence>
<dbReference type="FunFam" id="1.20.1090.10:FF:000003">
    <property type="entry name" value="Probable hydroxyacid-oxoacid transhydrogenase, mitochondrial"/>
    <property type="match status" value="1"/>
</dbReference>
<dbReference type="OrthoDB" id="339764at2759"/>
<reference evidence="10 11" key="1">
    <citation type="journal article" date="2015" name="Genome Biol. Evol.">
        <title>Phylogenomic analyses indicate that early fungi evolved digesting cell walls of algal ancestors of land plants.</title>
        <authorList>
            <person name="Chang Y."/>
            <person name="Wang S."/>
            <person name="Sekimoto S."/>
            <person name="Aerts A.L."/>
            <person name="Choi C."/>
            <person name="Clum A."/>
            <person name="LaButti K.M."/>
            <person name="Lindquist E.A."/>
            <person name="Yee Ngan C."/>
            <person name="Ohm R.A."/>
            <person name="Salamov A.A."/>
            <person name="Grigoriev I.V."/>
            <person name="Spatafora J.W."/>
            <person name="Berbee M.L."/>
        </authorList>
    </citation>
    <scope>NUCLEOTIDE SEQUENCE [LARGE SCALE GENOMIC DNA]</scope>
    <source>
        <strain evidence="10 11">NRRL 28638</strain>
    </source>
</reference>
<evidence type="ECO:0000256" key="1">
    <source>
        <dbReference type="ARBA" id="ARBA00000813"/>
    </source>
</evidence>
<evidence type="ECO:0000256" key="6">
    <source>
        <dbReference type="ARBA" id="ARBA00023128"/>
    </source>
</evidence>
<dbReference type="InterPro" id="IPR056798">
    <property type="entry name" value="ADH_Fe_C"/>
</dbReference>
<feature type="domain" description="Fe-containing alcohol dehydrogenase-like C-terminal" evidence="9">
    <location>
        <begin position="280"/>
        <end position="470"/>
    </location>
</feature>
<sequence>MLVRTALKRAEIPRLLMSSVGNTCPCHKHTPSATTSLHPRWNSPSGLSREYAFEMASSNIRFGEGVTSEIGMDCKNLRAEKVLVITDPKLVKLPPVLKVIESLEREGLNYQVFDKVQVEPTDSSFQMAIDYTRNYKPDLIIAVGGGSSIDTAKAANLFLSYPDKDLLEFVNPPIGRGTPVDKVLNPLIAVPTTAGTGSETTGSSIFDYVPLKAKTGIAHRALKPLLGIVDPLNTRTMPKNVHLASGLDVLCHALESYTAIPYYMRTPRPDNPIKRPAYQGSNPISDIWSFHALKMTIEYLPRAVSDPEDHEAHLNMLLAATFAGIGFGNAGVHLCHGMSYPISGLNKSYTQQDYEHVGKPLIPHGISVAVTAPAVFEFTGPACPDRHLQAAGLFGADISQAKESTGGQVLADQLRTFLAKLKLPNGLEAMGFGRGDIDNLVKGTLPQHRVTKLSPREVEQTALEKLFSNSMKLY</sequence>
<evidence type="ECO:0000259" key="8">
    <source>
        <dbReference type="Pfam" id="PF00465"/>
    </source>
</evidence>
<dbReference type="PANTHER" id="PTHR11496:SF83">
    <property type="entry name" value="HYDROXYACID-OXOACID TRANSHYDROGENASE, MITOCHONDRIAL"/>
    <property type="match status" value="1"/>
</dbReference>
<dbReference type="FunFam" id="3.40.50.1970:FF:000003">
    <property type="entry name" value="Alcohol dehydrogenase, iron-containing"/>
    <property type="match status" value="1"/>
</dbReference>
<dbReference type="PANTHER" id="PTHR11496">
    <property type="entry name" value="ALCOHOL DEHYDROGENASE"/>
    <property type="match status" value="1"/>
</dbReference>
<evidence type="ECO:0000256" key="5">
    <source>
        <dbReference type="ARBA" id="ARBA00023002"/>
    </source>
</evidence>
<dbReference type="InterPro" id="IPR039697">
    <property type="entry name" value="Alcohol_dehydrogenase_Fe"/>
</dbReference>
<dbReference type="InterPro" id="IPR001670">
    <property type="entry name" value="ADH_Fe/GldA"/>
</dbReference>
<keyword evidence="4" id="KW-0809">Transit peptide</keyword>
<name>A0A137NVL3_CONC2</name>
<dbReference type="GO" id="GO:0047988">
    <property type="term" value="F:hydroxyacid-oxoacid transhydrogenase activity"/>
    <property type="evidence" value="ECO:0007669"/>
    <property type="project" value="UniProtKB-EC"/>
</dbReference>
<evidence type="ECO:0000256" key="3">
    <source>
        <dbReference type="ARBA" id="ARBA00010005"/>
    </source>
</evidence>
<evidence type="ECO:0000313" key="11">
    <source>
        <dbReference type="Proteomes" id="UP000070444"/>
    </source>
</evidence>
<comment type="similarity">
    <text evidence="3">Belongs to the iron-containing alcohol dehydrogenase family. Hydroxyacid-oxoacid transhydrogenase subfamily.</text>
</comment>
<dbReference type="CDD" id="cd08190">
    <property type="entry name" value="HOT"/>
    <property type="match status" value="1"/>
</dbReference>
<keyword evidence="6" id="KW-0496">Mitochondrion</keyword>
<dbReference type="Pfam" id="PF25137">
    <property type="entry name" value="ADH_Fe_C"/>
    <property type="match status" value="1"/>
</dbReference>
<dbReference type="OMA" id="NLMGAGC"/>
<dbReference type="GO" id="GO:0005739">
    <property type="term" value="C:mitochondrion"/>
    <property type="evidence" value="ECO:0007669"/>
    <property type="project" value="UniProtKB-SubCell"/>
</dbReference>
<dbReference type="STRING" id="796925.A0A137NVL3"/>
<gene>
    <name evidence="10" type="ORF">CONCODRAFT_11233</name>
</gene>
<proteinExistence type="inferred from homology"/>
<dbReference type="Proteomes" id="UP000070444">
    <property type="component" value="Unassembled WGS sequence"/>
</dbReference>
<comment type="catalytic activity">
    <reaction evidence="1">
        <text>(S)-3-hydroxybutanoate + 2-oxoglutarate = (R)-2-hydroxyglutarate + acetoacetate</text>
        <dbReference type="Rhea" id="RHEA:23048"/>
        <dbReference type="ChEBI" id="CHEBI:11047"/>
        <dbReference type="ChEBI" id="CHEBI:13705"/>
        <dbReference type="ChEBI" id="CHEBI:15801"/>
        <dbReference type="ChEBI" id="CHEBI:16810"/>
        <dbReference type="EC" id="1.1.99.24"/>
    </reaction>
</comment>
<accession>A0A137NVL3</accession>
<keyword evidence="5" id="KW-0560">Oxidoreductase</keyword>
<comment type="catalytic activity">
    <reaction evidence="7">
        <text>4-hydroxybutanoate + 2-oxoglutarate = (R)-2-hydroxyglutarate + succinate semialdehyde</text>
        <dbReference type="Rhea" id="RHEA:24734"/>
        <dbReference type="ChEBI" id="CHEBI:15801"/>
        <dbReference type="ChEBI" id="CHEBI:16724"/>
        <dbReference type="ChEBI" id="CHEBI:16810"/>
        <dbReference type="ChEBI" id="CHEBI:57706"/>
        <dbReference type="EC" id="1.1.99.24"/>
    </reaction>
</comment>
<dbReference type="AlphaFoldDB" id="A0A137NVL3"/>
<organism evidence="10 11">
    <name type="scientific">Conidiobolus coronatus (strain ATCC 28846 / CBS 209.66 / NRRL 28638)</name>
    <name type="common">Delacroixia coronata</name>
    <dbReference type="NCBI Taxonomy" id="796925"/>
    <lineage>
        <taxon>Eukaryota</taxon>
        <taxon>Fungi</taxon>
        <taxon>Fungi incertae sedis</taxon>
        <taxon>Zoopagomycota</taxon>
        <taxon>Entomophthoromycotina</taxon>
        <taxon>Entomophthoromycetes</taxon>
        <taxon>Entomophthorales</taxon>
        <taxon>Ancylistaceae</taxon>
        <taxon>Conidiobolus</taxon>
    </lineage>
</organism>